<feature type="domain" description="HMPTM N-terminal zinc ribbon" evidence="2">
    <location>
        <begin position="50"/>
        <end position="84"/>
    </location>
</feature>
<evidence type="ECO:0000313" key="3">
    <source>
        <dbReference type="EMBL" id="TDO29873.1"/>
    </source>
</evidence>
<evidence type="ECO:0000313" key="4">
    <source>
        <dbReference type="Proteomes" id="UP000295388"/>
    </source>
</evidence>
<sequence>MSVQAIWNGVQVVAPRLLSLTKGQSMTEATDLVAESEDGPQKRDRAEVFVEFTRSICPVCKVVVDAQVNIRDDKVYLRKRCREHAVASPSPAGWPLDSTYAKGSRCSTLPPGAAPRR</sequence>
<protein>
    <recommendedName>
        <fullName evidence="2">HMPTM N-terminal zinc ribbon domain-containing protein</fullName>
    </recommendedName>
</protein>
<organism evidence="3 4">
    <name type="scientific">Kribbella caucasensis</name>
    <dbReference type="NCBI Taxonomy" id="2512215"/>
    <lineage>
        <taxon>Bacteria</taxon>
        <taxon>Bacillati</taxon>
        <taxon>Actinomycetota</taxon>
        <taxon>Actinomycetes</taxon>
        <taxon>Propionibacteriales</taxon>
        <taxon>Kribbellaceae</taxon>
        <taxon>Kribbella</taxon>
    </lineage>
</organism>
<dbReference type="Proteomes" id="UP000295388">
    <property type="component" value="Unassembled WGS sequence"/>
</dbReference>
<proteinExistence type="predicted"/>
<comment type="caution">
    <text evidence="3">The sequence shown here is derived from an EMBL/GenBank/DDBJ whole genome shotgun (WGS) entry which is preliminary data.</text>
</comment>
<reference evidence="3 4" key="1">
    <citation type="submission" date="2019-03" db="EMBL/GenBank/DDBJ databases">
        <title>Genomic Encyclopedia of Type Strains, Phase III (KMG-III): the genomes of soil and plant-associated and newly described type strains.</title>
        <authorList>
            <person name="Whitman W."/>
        </authorList>
    </citation>
    <scope>NUCLEOTIDE SEQUENCE [LARGE SCALE GENOMIC DNA]</scope>
    <source>
        <strain evidence="3 4">VKM Ac-2527</strain>
    </source>
</reference>
<dbReference type="InterPro" id="IPR034474">
    <property type="entry name" value="Methyltransferase_Class_D"/>
</dbReference>
<evidence type="ECO:0000256" key="1">
    <source>
        <dbReference type="SAM" id="MobiDB-lite"/>
    </source>
</evidence>
<dbReference type="InterPro" id="IPR056488">
    <property type="entry name" value="Zn_ribbon_HMPTM"/>
</dbReference>
<feature type="region of interest" description="Disordered" evidence="1">
    <location>
        <begin position="86"/>
        <end position="117"/>
    </location>
</feature>
<keyword evidence="4" id="KW-1185">Reference proteome</keyword>
<dbReference type="PANTHER" id="PTHR43306">
    <property type="entry name" value="7,8-DIHYDRO-6-HYDROXYMETHYLPTERIN DIMETHYLTRANSFERASE"/>
    <property type="match status" value="1"/>
</dbReference>
<gene>
    <name evidence="3" type="ORF">EV643_14340</name>
</gene>
<dbReference type="PANTHER" id="PTHR43306:SF1">
    <property type="entry name" value="7,8-DIHYDRO-6-HYDROXYMETHYLPTERIN DIMETHYLTRANSFERASE"/>
    <property type="match status" value="1"/>
</dbReference>
<name>A0A4R6J3H5_9ACTN</name>
<dbReference type="Pfam" id="PF23545">
    <property type="entry name" value="Zn_ribbon_HMPTM"/>
    <property type="match status" value="1"/>
</dbReference>
<accession>A0A4R6J3H5</accession>
<dbReference type="EMBL" id="SNWQ01000043">
    <property type="protein sequence ID" value="TDO29873.1"/>
    <property type="molecule type" value="Genomic_DNA"/>
</dbReference>
<evidence type="ECO:0000259" key="2">
    <source>
        <dbReference type="Pfam" id="PF23545"/>
    </source>
</evidence>
<dbReference type="AlphaFoldDB" id="A0A4R6J3H5"/>